<feature type="signal peptide" evidence="2">
    <location>
        <begin position="1"/>
        <end position="20"/>
    </location>
</feature>
<accession>A0ABZ2SV47</accession>
<keyword evidence="1" id="KW-1133">Transmembrane helix</keyword>
<evidence type="ECO:0000313" key="4">
    <source>
        <dbReference type="Proteomes" id="UP000664360"/>
    </source>
</evidence>
<feature type="transmembrane region" description="Helical" evidence="1">
    <location>
        <begin position="129"/>
        <end position="149"/>
    </location>
</feature>
<evidence type="ECO:0000313" key="3">
    <source>
        <dbReference type="EMBL" id="WYJ79473.1"/>
    </source>
</evidence>
<keyword evidence="4" id="KW-1185">Reference proteome</keyword>
<organism evidence="3 4">
    <name type="scientific">Candidatus Enterococcus mangumiae</name>
    <dbReference type="NCBI Taxonomy" id="2230878"/>
    <lineage>
        <taxon>Bacteria</taxon>
        <taxon>Bacillati</taxon>
        <taxon>Bacillota</taxon>
        <taxon>Bacilli</taxon>
        <taxon>Lactobacillales</taxon>
        <taxon>Enterococcaceae</taxon>
        <taxon>Enterococcus</taxon>
    </lineage>
</organism>
<keyword evidence="2" id="KW-0732">Signal</keyword>
<proteinExistence type="predicted"/>
<evidence type="ECO:0000256" key="1">
    <source>
        <dbReference type="SAM" id="Phobius"/>
    </source>
</evidence>
<feature type="chain" id="PRO_5045977958" description="Type VII secretion protein EssA" evidence="2">
    <location>
        <begin position="21"/>
        <end position="161"/>
    </location>
</feature>
<gene>
    <name evidence="3" type="ORF">DOK79_001013</name>
</gene>
<keyword evidence="1" id="KW-0472">Membrane</keyword>
<keyword evidence="1" id="KW-0812">Transmembrane</keyword>
<reference evidence="3 4" key="1">
    <citation type="submission" date="2021-03" db="EMBL/GenBank/DDBJ databases">
        <authorList>
            <person name="Gilmore M.S."/>
            <person name="Schwartzman J."/>
            <person name="Van Tyne D."/>
            <person name="Martin M."/>
            <person name="Earl A.M."/>
            <person name="Manson A.L."/>
            <person name="Straub T."/>
            <person name="Salamzade R."/>
            <person name="Saavedra J."/>
            <person name="Lebreton F."/>
            <person name="Prichula J."/>
            <person name="Schaufler K."/>
            <person name="Gaca A."/>
            <person name="Sgardioli B."/>
            <person name="Wagenaar J."/>
            <person name="Strong T."/>
        </authorList>
    </citation>
    <scope>NUCLEOTIDE SEQUENCE [LARGE SCALE GENOMIC DNA]</scope>
    <source>
        <strain evidence="3 4">DIV1094</strain>
    </source>
</reference>
<sequence length="161" mass="18004">MAQKKIGRLLFLLGLLQVFSPNNPTVFSGTLTINNQVIYRESEGVEDNETTFILHDLFLADKTKLDQERIEQEKQQISTAQTLVFVAEETGQPQVFEHTVTPKLFKEEQMSVGHQLSANPNPTTAHGTIVSWLLLLLGSILLVSGGGYLGKKFSQQKYKNN</sequence>
<evidence type="ECO:0000256" key="2">
    <source>
        <dbReference type="SAM" id="SignalP"/>
    </source>
</evidence>
<protein>
    <recommendedName>
        <fullName evidence="5">Type VII secretion protein EssA</fullName>
    </recommendedName>
</protein>
<name>A0ABZ2SV47_9ENTE</name>
<dbReference type="Proteomes" id="UP000664360">
    <property type="component" value="Chromosome"/>
</dbReference>
<reference evidence="3 4" key="2">
    <citation type="submission" date="2024-03" db="EMBL/GenBank/DDBJ databases">
        <title>The Genome Sequence of Enterococcus sp. DIV1094.</title>
        <authorList>
            <consortium name="The Broad Institute Genomics Platform"/>
            <consortium name="The Broad Institute Microbial Omics Core"/>
            <consortium name="The Broad Institute Genomic Center for Infectious Diseases"/>
            <person name="Earl A."/>
            <person name="Manson A."/>
            <person name="Gilmore M."/>
            <person name="Schwartman J."/>
            <person name="Shea T."/>
            <person name="Abouelleil A."/>
            <person name="Cao P."/>
            <person name="Chapman S."/>
            <person name="Cusick C."/>
            <person name="Young S."/>
            <person name="Neafsey D."/>
            <person name="Nusbaum C."/>
            <person name="Birren B."/>
        </authorList>
    </citation>
    <scope>NUCLEOTIDE SEQUENCE [LARGE SCALE GENOMIC DNA]</scope>
    <source>
        <strain evidence="3 4">DIV1094</strain>
    </source>
</reference>
<dbReference type="RefSeq" id="WP_206853076.1">
    <property type="nucleotide sequence ID" value="NZ_CP147250.1"/>
</dbReference>
<evidence type="ECO:0008006" key="5">
    <source>
        <dbReference type="Google" id="ProtNLM"/>
    </source>
</evidence>
<dbReference type="EMBL" id="CP147250">
    <property type="protein sequence ID" value="WYJ79473.1"/>
    <property type="molecule type" value="Genomic_DNA"/>
</dbReference>